<gene>
    <name evidence="3" type="primary">CG13309-RA</name>
</gene>
<protein>
    <submittedName>
        <fullName evidence="3">MIP11882p</fullName>
    </submittedName>
</protein>
<dbReference type="AlphaFoldDB" id="C9QP93"/>
<dbReference type="GO" id="GO:0005576">
    <property type="term" value="C:extracellular region"/>
    <property type="evidence" value="ECO:0007669"/>
    <property type="project" value="InterPro"/>
</dbReference>
<name>C9QP93_DROME</name>
<dbReference type="GO" id="GO:0008061">
    <property type="term" value="F:chitin binding"/>
    <property type="evidence" value="ECO:0007669"/>
    <property type="project" value="InterPro"/>
</dbReference>
<dbReference type="OrthoDB" id="8179045at2759"/>
<evidence type="ECO:0000259" key="2">
    <source>
        <dbReference type="PROSITE" id="PS50940"/>
    </source>
</evidence>
<dbReference type="EMBL" id="BT099975">
    <property type="protein sequence ID" value="ACX53656.1"/>
    <property type="molecule type" value="mRNA"/>
</dbReference>
<dbReference type="VEuPathDB" id="VectorBase:FBgn0035933"/>
<accession>C9QP93</accession>
<evidence type="ECO:0000256" key="1">
    <source>
        <dbReference type="SAM" id="SignalP"/>
    </source>
</evidence>
<organism evidence="3">
    <name type="scientific">Drosophila melanogaster</name>
    <name type="common">Fruit fly</name>
    <dbReference type="NCBI Taxonomy" id="7227"/>
    <lineage>
        <taxon>Eukaryota</taxon>
        <taxon>Metazoa</taxon>
        <taxon>Ecdysozoa</taxon>
        <taxon>Arthropoda</taxon>
        <taxon>Hexapoda</taxon>
        <taxon>Insecta</taxon>
        <taxon>Pterygota</taxon>
        <taxon>Neoptera</taxon>
        <taxon>Endopterygota</taxon>
        <taxon>Diptera</taxon>
        <taxon>Brachycera</taxon>
        <taxon>Muscomorpha</taxon>
        <taxon>Ephydroidea</taxon>
        <taxon>Drosophilidae</taxon>
        <taxon>Drosophila</taxon>
        <taxon>Sophophora</taxon>
    </lineage>
</organism>
<feature type="signal peptide" evidence="1">
    <location>
        <begin position="1"/>
        <end position="22"/>
    </location>
</feature>
<feature type="non-terminal residue" evidence="3">
    <location>
        <position position="1"/>
    </location>
</feature>
<dbReference type="InterPro" id="IPR002557">
    <property type="entry name" value="Chitin-bd_dom"/>
</dbReference>
<proteinExistence type="evidence at transcript level"/>
<keyword evidence="1" id="KW-0732">Signal</keyword>
<dbReference type="PROSITE" id="PS50940">
    <property type="entry name" value="CHIT_BIND_II"/>
    <property type="match status" value="1"/>
</dbReference>
<dbReference type="SUPFAM" id="SSF57625">
    <property type="entry name" value="Invertebrate chitin-binding proteins"/>
    <property type="match status" value="1"/>
</dbReference>
<dbReference type="InterPro" id="IPR036508">
    <property type="entry name" value="Chitin-bd_dom_sf"/>
</dbReference>
<evidence type="ECO:0000313" key="3">
    <source>
        <dbReference type="EMBL" id="ACX53656.1"/>
    </source>
</evidence>
<feature type="domain" description="Chitin-binding type-2" evidence="2">
    <location>
        <begin position="156"/>
        <end position="221"/>
    </location>
</feature>
<feature type="chain" id="PRO_5002999695" evidence="1">
    <location>
        <begin position="23"/>
        <end position="234"/>
    </location>
</feature>
<sequence>QFHSKMLRLLIVLGFYILGCRAACNTCNANGVSCISETEFQFCSSASEPIGNLYTCPTGYYCTESTPICSSVASSAGCTGCNTCSSDNRFACTGRNTFALCLGTSTPSTSIGGSCGTNYVCNVGNANICGSPATYAVSCSTSSTSDCDTTAIKNATEYCQTIQTAGKYPYGGDTSTTCRQYVNCYTAAGIFYGNVYTCPGLTYFDSTSKLCTTQTQARCSDTVSCLTLNNRLLP</sequence>
<dbReference type="Bgee" id="FBgn0035933">
    <property type="expression patterns" value="Expressed in adult tracheocyte (Drosophila) in Malpighian tubule and 22 other cell types or tissues"/>
</dbReference>
<reference evidence="3" key="1">
    <citation type="submission" date="2009-10" db="EMBL/GenBank/DDBJ databases">
        <authorList>
            <person name="Carlson J."/>
            <person name="Booth B."/>
            <person name="Frise E."/>
            <person name="Sandler J."/>
            <person name="Wan K."/>
            <person name="Yu C."/>
            <person name="Celniker S."/>
        </authorList>
    </citation>
    <scope>NUCLEOTIDE SEQUENCE</scope>
</reference>
<dbReference type="HOGENOM" id="CLU_071692_0_0_1"/>
<dbReference type="ExpressionAtlas" id="C9QP93">
    <property type="expression patterns" value="baseline and differential"/>
</dbReference>